<dbReference type="EMBL" id="LAZR01069835">
    <property type="protein sequence ID" value="KKK46929.1"/>
    <property type="molecule type" value="Genomic_DNA"/>
</dbReference>
<gene>
    <name evidence="1" type="ORF">LCGC14_3160330</name>
</gene>
<accession>A0A0F8XY82</accession>
<evidence type="ECO:0000313" key="1">
    <source>
        <dbReference type="EMBL" id="KKK46929.1"/>
    </source>
</evidence>
<proteinExistence type="predicted"/>
<name>A0A0F8XY82_9ZZZZ</name>
<organism evidence="1">
    <name type="scientific">marine sediment metagenome</name>
    <dbReference type="NCBI Taxonomy" id="412755"/>
    <lineage>
        <taxon>unclassified sequences</taxon>
        <taxon>metagenomes</taxon>
        <taxon>ecological metagenomes</taxon>
    </lineage>
</organism>
<comment type="caution">
    <text evidence="1">The sequence shown here is derived from an EMBL/GenBank/DDBJ whole genome shotgun (WGS) entry which is preliminary data.</text>
</comment>
<sequence>EVKVKPIKEVDLEAIRAEAFKKLEQEAVGEAILEEMSERGVRSSQISADFWESTYPNLPIEIQKKFQRLLKRLTGFEPGSVLAVDRAGKKTIAKSWEDIGRSVGEDLSIDALDLQGTERGYVVLMGTAKKYIQGEAARDVGRLRIEPGTRDPLNSAFFEDLETTQVQKKLYNSPERANSIKGDPDMLTMKLVNDVNRWYHGEEVDITQTRKNLSELASRSQELMDLFEHRADFETFKSFISDAASWARKMKREGEPPTVKLTSGVDPADAFKAIKGLYDGLRKAKEVPLKRRIKEAGREAKRKGLDVSANIKVDLERYAGDAGVRIGEQLILQK</sequence>
<protein>
    <submittedName>
        <fullName evidence="1">Uncharacterized protein</fullName>
    </submittedName>
</protein>
<feature type="non-terminal residue" evidence="1">
    <location>
        <position position="334"/>
    </location>
</feature>
<reference evidence="1" key="1">
    <citation type="journal article" date="2015" name="Nature">
        <title>Complex archaea that bridge the gap between prokaryotes and eukaryotes.</title>
        <authorList>
            <person name="Spang A."/>
            <person name="Saw J.H."/>
            <person name="Jorgensen S.L."/>
            <person name="Zaremba-Niedzwiedzka K."/>
            <person name="Martijn J."/>
            <person name="Lind A.E."/>
            <person name="van Eijk R."/>
            <person name="Schleper C."/>
            <person name="Guy L."/>
            <person name="Ettema T.J."/>
        </authorList>
    </citation>
    <scope>NUCLEOTIDE SEQUENCE</scope>
</reference>
<dbReference type="AlphaFoldDB" id="A0A0F8XY82"/>
<feature type="non-terminal residue" evidence="1">
    <location>
        <position position="1"/>
    </location>
</feature>